<accession>A0A934TGU5</accession>
<comment type="caution">
    <text evidence="2">The sequence shown here is derived from an EMBL/GenBank/DDBJ whole genome shotgun (WGS) entry which is preliminary data.</text>
</comment>
<protein>
    <submittedName>
        <fullName evidence="2">Primosomal protein N' (Replication factor Y) -superfamily II helicase</fullName>
    </submittedName>
</protein>
<organism evidence="2 3">
    <name type="scientific">Rhodobaculum claviforme</name>
    <dbReference type="NCBI Taxonomy" id="1549854"/>
    <lineage>
        <taxon>Bacteria</taxon>
        <taxon>Pseudomonadati</taxon>
        <taxon>Pseudomonadota</taxon>
        <taxon>Alphaproteobacteria</taxon>
        <taxon>Rhodobacterales</taxon>
        <taxon>Paracoccaceae</taxon>
        <taxon>Rhodobaculum</taxon>
    </lineage>
</organism>
<keyword evidence="2" id="KW-0547">Nucleotide-binding</keyword>
<keyword evidence="1" id="KW-1133">Transmembrane helix</keyword>
<dbReference type="Gene3D" id="2.20.28.30">
    <property type="entry name" value="RNA polymerase ii, chain L"/>
    <property type="match status" value="1"/>
</dbReference>
<evidence type="ECO:0000313" key="3">
    <source>
        <dbReference type="Proteomes" id="UP000706333"/>
    </source>
</evidence>
<dbReference type="RefSeq" id="WP_201155441.1">
    <property type="nucleotide sequence ID" value="NZ_NHSD01000056.1"/>
</dbReference>
<keyword evidence="1" id="KW-0472">Membrane</keyword>
<sequence length="365" mass="40155">MPPDPEEHRYPCDQCGAVLRFAPGQTRLICAHCGHAQDIPAADLPARQRALGEIDLRAALADHLSPDAMEVTRVLSCPACGAQVEFDPAIHASACPFCGTPVVTDTGAHRHIKPQAVVPFHLTEAQAKDAMARWLRGLWFAPGGLAARARKGRRLDGLYVPYWTFDAATASRYHGQRGDAYFVTRQVRGPDGKTRTQQVRQIRWTSVRGRVTRVFDDLPVMASHSLPRRLADGLRPWDMAALVPYRPDFLAGFRAEGYTVDLPEGWRIARAEMDAVIAGDVRRAIGGDEQRIGSIDTATSAETFKHVLLPIWMAAYRYRGRSFRFIVNAQTGRVQGERPWSVWKIAAAVLGAAAALGLLAYLGQG</sequence>
<dbReference type="PANTHER" id="PTHR37826">
    <property type="entry name" value="FLOTILLIN BAND_7_5 DOMAIN PROTEIN"/>
    <property type="match status" value="1"/>
</dbReference>
<name>A0A934TGU5_9RHOB</name>
<keyword evidence="2" id="KW-0378">Hydrolase</keyword>
<reference evidence="2" key="1">
    <citation type="submission" date="2017-05" db="EMBL/GenBank/DDBJ databases">
        <authorList>
            <person name="Imhoff J.F."/>
            <person name="Rahn T."/>
            <person name="Kuenzel S."/>
            <person name="Neulinger S.C."/>
        </authorList>
    </citation>
    <scope>NUCLEOTIDE SEQUENCE</scope>
    <source>
        <strain evidence="2">LMG 28126</strain>
    </source>
</reference>
<keyword evidence="1" id="KW-0812">Transmembrane</keyword>
<dbReference type="EMBL" id="NHSD01000056">
    <property type="protein sequence ID" value="MBK5925915.1"/>
    <property type="molecule type" value="Genomic_DNA"/>
</dbReference>
<dbReference type="Proteomes" id="UP000706333">
    <property type="component" value="Unassembled WGS sequence"/>
</dbReference>
<reference evidence="2" key="2">
    <citation type="journal article" date="2020" name="Microorganisms">
        <title>Osmotic Adaptation and Compatible Solute Biosynthesis of Phototrophic Bacteria as Revealed from Genome Analyses.</title>
        <authorList>
            <person name="Imhoff J.F."/>
            <person name="Rahn T."/>
            <person name="Kunzel S."/>
            <person name="Keller A."/>
            <person name="Neulinger S.C."/>
        </authorList>
    </citation>
    <scope>NUCLEOTIDE SEQUENCE</scope>
    <source>
        <strain evidence="2">LMG 28126</strain>
    </source>
</reference>
<keyword evidence="2" id="KW-0067">ATP-binding</keyword>
<dbReference type="GO" id="GO:0004386">
    <property type="term" value="F:helicase activity"/>
    <property type="evidence" value="ECO:0007669"/>
    <property type="project" value="UniProtKB-KW"/>
</dbReference>
<dbReference type="PANTHER" id="PTHR37826:SF3">
    <property type="entry name" value="J DOMAIN-CONTAINING PROTEIN"/>
    <property type="match status" value="1"/>
</dbReference>
<feature type="transmembrane region" description="Helical" evidence="1">
    <location>
        <begin position="340"/>
        <end position="362"/>
    </location>
</feature>
<dbReference type="AlphaFoldDB" id="A0A934TGU5"/>
<evidence type="ECO:0000313" key="2">
    <source>
        <dbReference type="EMBL" id="MBK5925915.1"/>
    </source>
</evidence>
<gene>
    <name evidence="2" type="ORF">CCR87_00840</name>
</gene>
<evidence type="ECO:0000256" key="1">
    <source>
        <dbReference type="SAM" id="Phobius"/>
    </source>
</evidence>
<keyword evidence="3" id="KW-1185">Reference proteome</keyword>
<proteinExistence type="predicted"/>
<keyword evidence="2" id="KW-0347">Helicase</keyword>